<dbReference type="Pfam" id="PF06041">
    <property type="entry name" value="DUF924"/>
    <property type="match status" value="1"/>
</dbReference>
<organism evidence="1 2">
    <name type="scientific">Phenylobacterium parvum</name>
    <dbReference type="NCBI Taxonomy" id="2201350"/>
    <lineage>
        <taxon>Bacteria</taxon>
        <taxon>Pseudomonadati</taxon>
        <taxon>Pseudomonadota</taxon>
        <taxon>Alphaproteobacteria</taxon>
        <taxon>Caulobacterales</taxon>
        <taxon>Caulobacteraceae</taxon>
        <taxon>Phenylobacterium</taxon>
    </lineage>
</organism>
<dbReference type="Proteomes" id="UP000247763">
    <property type="component" value="Chromosome"/>
</dbReference>
<protein>
    <submittedName>
        <fullName evidence="1">DUF924 domain-containing protein</fullName>
    </submittedName>
</protein>
<evidence type="ECO:0000313" key="2">
    <source>
        <dbReference type="Proteomes" id="UP000247763"/>
    </source>
</evidence>
<gene>
    <name evidence="1" type="ORF">HYN04_03655</name>
</gene>
<dbReference type="Gene3D" id="1.25.40.10">
    <property type="entry name" value="Tetratricopeptide repeat domain"/>
    <property type="match status" value="1"/>
</dbReference>
<accession>A0A2Z3HTZ4</accession>
<dbReference type="InterPro" id="IPR010323">
    <property type="entry name" value="DUF924"/>
</dbReference>
<dbReference type="RefSeq" id="WP_110451288.1">
    <property type="nucleotide sequence ID" value="NZ_CP029479.1"/>
</dbReference>
<dbReference type="EMBL" id="CP029479">
    <property type="protein sequence ID" value="AWM78722.1"/>
    <property type="molecule type" value="Genomic_DNA"/>
</dbReference>
<dbReference type="SUPFAM" id="SSF48452">
    <property type="entry name" value="TPR-like"/>
    <property type="match status" value="1"/>
</dbReference>
<dbReference type="OrthoDB" id="7593450at2"/>
<evidence type="ECO:0000313" key="1">
    <source>
        <dbReference type="EMBL" id="AWM78722.1"/>
    </source>
</evidence>
<dbReference type="AlphaFoldDB" id="A0A2Z3HTZ4"/>
<dbReference type="InterPro" id="IPR011990">
    <property type="entry name" value="TPR-like_helical_dom_sf"/>
</dbReference>
<proteinExistence type="predicted"/>
<keyword evidence="2" id="KW-1185">Reference proteome</keyword>
<name>A0A2Z3HTZ4_9CAUL</name>
<dbReference type="KEGG" id="phb:HYN04_03655"/>
<dbReference type="Gene3D" id="1.20.58.320">
    <property type="entry name" value="TPR-like"/>
    <property type="match status" value="1"/>
</dbReference>
<reference evidence="2" key="1">
    <citation type="submission" date="2018-05" db="EMBL/GenBank/DDBJ databases">
        <title>Genome sequencing of Phenylobacterium sp. HYN0004.</title>
        <authorList>
            <person name="Yi H."/>
            <person name="Baek C."/>
        </authorList>
    </citation>
    <scope>NUCLEOTIDE SEQUENCE [LARGE SCALE GENOMIC DNA]</scope>
    <source>
        <strain evidence="2">HYN0004</strain>
    </source>
</reference>
<sequence>MPALPLDVVGYWRNAGPRRWFRKDVAFDDALRLRFEPVHLAAARGQYDDWVQEAEPALALILLLDQIPRNIYRDSAHAFATDGKARRATRTALRRGFDLQVELELRHFVYMPLEHSEDPVDQADCVRLIQALCAETGDTEILRFAEMHRDIIDRFGRFPHRNAALGRESTPAELAYLSDGGFAG</sequence>